<organism evidence="1 2">
    <name type="scientific">Paraburkholderia xenovorans (strain LB400)</name>
    <dbReference type="NCBI Taxonomy" id="266265"/>
    <lineage>
        <taxon>Bacteria</taxon>
        <taxon>Pseudomonadati</taxon>
        <taxon>Pseudomonadota</taxon>
        <taxon>Betaproteobacteria</taxon>
        <taxon>Burkholderiales</taxon>
        <taxon>Burkholderiaceae</taxon>
        <taxon>Paraburkholderia</taxon>
    </lineage>
</organism>
<evidence type="ECO:0000313" key="2">
    <source>
        <dbReference type="Proteomes" id="UP000001817"/>
    </source>
</evidence>
<dbReference type="AlphaFoldDB" id="Q13HP4"/>
<protein>
    <submittedName>
        <fullName evidence="1">Uncharacterized protein</fullName>
    </submittedName>
</protein>
<dbReference type="EMBL" id="CP000272">
    <property type="protein sequence ID" value="ABE36395.1"/>
    <property type="molecule type" value="Genomic_DNA"/>
</dbReference>
<dbReference type="Proteomes" id="UP000001817">
    <property type="component" value="Chromosome 3"/>
</dbReference>
<reference evidence="1 2" key="1">
    <citation type="journal article" date="2006" name="Proc. Natl. Acad. Sci. U.S.A.">
        <title>Burkholderia xenovorans LB400 harbors a multi-replicon, 9.73-Mbp genome shaped for versatility.</title>
        <authorList>
            <person name="Chain P.S."/>
            <person name="Denef V.J."/>
            <person name="Konstantinidis K.T."/>
            <person name="Vergez L.M."/>
            <person name="Agullo L."/>
            <person name="Reyes V.L."/>
            <person name="Hauser L."/>
            <person name="Cordova M."/>
            <person name="Gomez L."/>
            <person name="Gonzalez M."/>
            <person name="Land M."/>
            <person name="Lao V."/>
            <person name="Larimer F."/>
            <person name="LiPuma J.J."/>
            <person name="Mahenthiralingam E."/>
            <person name="Malfatti S.A."/>
            <person name="Marx C.J."/>
            <person name="Parnell J.J."/>
            <person name="Ramette A."/>
            <person name="Richardson P."/>
            <person name="Seeger M."/>
            <person name="Smith D."/>
            <person name="Spilker T."/>
            <person name="Sul W.J."/>
            <person name="Tsoi T.V."/>
            <person name="Ulrich L.E."/>
            <person name="Zhulin I.B."/>
            <person name="Tiedje J.M."/>
        </authorList>
    </citation>
    <scope>NUCLEOTIDE SEQUENCE [LARGE SCALE GENOMIC DNA]</scope>
    <source>
        <strain evidence="1 2">LB400</strain>
    </source>
</reference>
<keyword evidence="2" id="KW-1185">Reference proteome</keyword>
<gene>
    <name evidence="1" type="ORF">Bxe_C0491</name>
</gene>
<accession>Q13HP4</accession>
<proteinExistence type="predicted"/>
<dbReference type="KEGG" id="bxe:Bxe_C0491"/>
<name>Q13HP4_PARXL</name>
<sequence length="104" mass="11114">MPVADHSAIVAFETLKGRYQKAGRHLRFANIDTQSTCSQTRGCFRYQRPTPVESQNLCGRCASKATLSKEACQTTELGRQNAVVKAEAAPGDVLIGGEAAVAVC</sequence>
<evidence type="ECO:0000313" key="1">
    <source>
        <dbReference type="EMBL" id="ABE36395.1"/>
    </source>
</evidence>